<dbReference type="EMBL" id="CM001218">
    <property type="protein sequence ID" value="KEH37531.1"/>
    <property type="molecule type" value="Genomic_DNA"/>
</dbReference>
<feature type="region of interest" description="Disordered" evidence="1">
    <location>
        <begin position="138"/>
        <end position="161"/>
    </location>
</feature>
<evidence type="ECO:0000313" key="3">
    <source>
        <dbReference type="EMBL" id="KEH37531.1"/>
    </source>
</evidence>
<evidence type="ECO:0000313" key="4">
    <source>
        <dbReference type="EnsemblPlants" id="KEH37531"/>
    </source>
</evidence>
<feature type="signal peptide" evidence="2">
    <location>
        <begin position="1"/>
        <end position="20"/>
    </location>
</feature>
<keyword evidence="2" id="KW-0732">Signal</keyword>
<proteinExistence type="predicted"/>
<reference evidence="3 5" key="1">
    <citation type="journal article" date="2011" name="Nature">
        <title>The Medicago genome provides insight into the evolution of rhizobial symbioses.</title>
        <authorList>
            <person name="Young N.D."/>
            <person name="Debelle F."/>
            <person name="Oldroyd G.E."/>
            <person name="Geurts R."/>
            <person name="Cannon S.B."/>
            <person name="Udvardi M.K."/>
            <person name="Benedito V.A."/>
            <person name="Mayer K.F."/>
            <person name="Gouzy J."/>
            <person name="Schoof H."/>
            <person name="Van de Peer Y."/>
            <person name="Proost S."/>
            <person name="Cook D.R."/>
            <person name="Meyers B.C."/>
            <person name="Spannagl M."/>
            <person name="Cheung F."/>
            <person name="De Mita S."/>
            <person name="Krishnakumar V."/>
            <person name="Gundlach H."/>
            <person name="Zhou S."/>
            <person name="Mudge J."/>
            <person name="Bharti A.K."/>
            <person name="Murray J.D."/>
            <person name="Naoumkina M.A."/>
            <person name="Rosen B."/>
            <person name="Silverstein K.A."/>
            <person name="Tang H."/>
            <person name="Rombauts S."/>
            <person name="Zhao P.X."/>
            <person name="Zhou P."/>
            <person name="Barbe V."/>
            <person name="Bardou P."/>
            <person name="Bechner M."/>
            <person name="Bellec A."/>
            <person name="Berger A."/>
            <person name="Berges H."/>
            <person name="Bidwell S."/>
            <person name="Bisseling T."/>
            <person name="Choisne N."/>
            <person name="Couloux A."/>
            <person name="Denny R."/>
            <person name="Deshpande S."/>
            <person name="Dai X."/>
            <person name="Doyle J.J."/>
            <person name="Dudez A.M."/>
            <person name="Farmer A.D."/>
            <person name="Fouteau S."/>
            <person name="Franken C."/>
            <person name="Gibelin C."/>
            <person name="Gish J."/>
            <person name="Goldstein S."/>
            <person name="Gonzalez A.J."/>
            <person name="Green P.J."/>
            <person name="Hallab A."/>
            <person name="Hartog M."/>
            <person name="Hua A."/>
            <person name="Humphray S.J."/>
            <person name="Jeong D.H."/>
            <person name="Jing Y."/>
            <person name="Jocker A."/>
            <person name="Kenton S.M."/>
            <person name="Kim D.J."/>
            <person name="Klee K."/>
            <person name="Lai H."/>
            <person name="Lang C."/>
            <person name="Lin S."/>
            <person name="Macmil S.L."/>
            <person name="Magdelenat G."/>
            <person name="Matthews L."/>
            <person name="McCorrison J."/>
            <person name="Monaghan E.L."/>
            <person name="Mun J.H."/>
            <person name="Najar F.Z."/>
            <person name="Nicholson C."/>
            <person name="Noirot C."/>
            <person name="O'Bleness M."/>
            <person name="Paule C.R."/>
            <person name="Poulain J."/>
            <person name="Prion F."/>
            <person name="Qin B."/>
            <person name="Qu C."/>
            <person name="Retzel E.F."/>
            <person name="Riddle C."/>
            <person name="Sallet E."/>
            <person name="Samain S."/>
            <person name="Samson N."/>
            <person name="Sanders I."/>
            <person name="Saurat O."/>
            <person name="Scarpelli C."/>
            <person name="Schiex T."/>
            <person name="Segurens B."/>
            <person name="Severin A.J."/>
            <person name="Sherrier D.J."/>
            <person name="Shi R."/>
            <person name="Sims S."/>
            <person name="Singer S.R."/>
            <person name="Sinharoy S."/>
            <person name="Sterck L."/>
            <person name="Viollet A."/>
            <person name="Wang B.B."/>
            <person name="Wang K."/>
            <person name="Wang M."/>
            <person name="Wang X."/>
            <person name="Warfsmann J."/>
            <person name="Weissenbach J."/>
            <person name="White D.D."/>
            <person name="White J.D."/>
            <person name="Wiley G.B."/>
            <person name="Wincker P."/>
            <person name="Xing Y."/>
            <person name="Yang L."/>
            <person name="Yao Z."/>
            <person name="Ying F."/>
            <person name="Zhai J."/>
            <person name="Zhou L."/>
            <person name="Zuber A."/>
            <person name="Denarie J."/>
            <person name="Dixon R.A."/>
            <person name="May G.D."/>
            <person name="Schwartz D.C."/>
            <person name="Rogers J."/>
            <person name="Quetier F."/>
            <person name="Town C.D."/>
            <person name="Roe B.A."/>
        </authorList>
    </citation>
    <scope>NUCLEOTIDE SEQUENCE [LARGE SCALE GENOMIC DNA]</scope>
    <source>
        <strain evidence="3">A17</strain>
        <strain evidence="4 5">cv. Jemalong A17</strain>
    </source>
</reference>
<gene>
    <name evidence="4" type="primary">25486464</name>
    <name evidence="3" type="ordered locus">MTR_2g041040</name>
</gene>
<keyword evidence="5" id="KW-1185">Reference proteome</keyword>
<feature type="chain" id="PRO_5014500321" evidence="2">
    <location>
        <begin position="21"/>
        <end position="161"/>
    </location>
</feature>
<dbReference type="KEGG" id="mtr:25486464"/>
<dbReference type="Proteomes" id="UP000002051">
    <property type="component" value="Chromosome 2"/>
</dbReference>
<evidence type="ECO:0000313" key="5">
    <source>
        <dbReference type="Proteomes" id="UP000002051"/>
    </source>
</evidence>
<dbReference type="EnsemblPlants" id="KEH37531">
    <property type="protein sequence ID" value="KEH37531"/>
    <property type="gene ID" value="MTR_2g041040"/>
</dbReference>
<evidence type="ECO:0000256" key="1">
    <source>
        <dbReference type="SAM" id="MobiDB-lite"/>
    </source>
</evidence>
<accession>A0A072V7C1</accession>
<evidence type="ECO:0000256" key="2">
    <source>
        <dbReference type="SAM" id="SignalP"/>
    </source>
</evidence>
<sequence length="161" mass="18485">MRSFLIAAILVLFLPKSPNAIGDPEHHHEDDEAWDDYEINMNNVVYVEDYAGDGNTDDDNDSHVEYEDDGDINELDDGDDDDDDNDCKLISNILQKKRLIPNGIYDIEEMHADYRELVDSNDIFTFDGRDYYHVQDEAIDEAEEVDDGKEETDDDDDKGQS</sequence>
<reference evidence="4" key="3">
    <citation type="submission" date="2015-04" db="UniProtKB">
        <authorList>
            <consortium name="EnsemblPlants"/>
        </authorList>
    </citation>
    <scope>IDENTIFICATION</scope>
    <source>
        <strain evidence="4">cv. Jemalong A17</strain>
    </source>
</reference>
<organism evidence="3 5">
    <name type="scientific">Medicago truncatula</name>
    <name type="common">Barrel medic</name>
    <name type="synonym">Medicago tribuloides</name>
    <dbReference type="NCBI Taxonomy" id="3880"/>
    <lineage>
        <taxon>Eukaryota</taxon>
        <taxon>Viridiplantae</taxon>
        <taxon>Streptophyta</taxon>
        <taxon>Embryophyta</taxon>
        <taxon>Tracheophyta</taxon>
        <taxon>Spermatophyta</taxon>
        <taxon>Magnoliopsida</taxon>
        <taxon>eudicotyledons</taxon>
        <taxon>Gunneridae</taxon>
        <taxon>Pentapetalae</taxon>
        <taxon>rosids</taxon>
        <taxon>fabids</taxon>
        <taxon>Fabales</taxon>
        <taxon>Fabaceae</taxon>
        <taxon>Papilionoideae</taxon>
        <taxon>50 kb inversion clade</taxon>
        <taxon>NPAAA clade</taxon>
        <taxon>Hologalegina</taxon>
        <taxon>IRL clade</taxon>
        <taxon>Trifolieae</taxon>
        <taxon>Medicago</taxon>
    </lineage>
</organism>
<feature type="region of interest" description="Disordered" evidence="1">
    <location>
        <begin position="51"/>
        <end position="84"/>
    </location>
</feature>
<dbReference type="AlphaFoldDB" id="A0A072V7C1"/>
<dbReference type="HOGENOM" id="CLU_1646216_0_0_1"/>
<protein>
    <submittedName>
        <fullName evidence="3 4">Uncharacterized protein</fullName>
    </submittedName>
</protein>
<name>A0A072V7C1_MEDTR</name>
<feature type="compositionally biased region" description="Acidic residues" evidence="1">
    <location>
        <begin position="55"/>
        <end position="84"/>
    </location>
</feature>
<reference evidence="3 5" key="2">
    <citation type="journal article" date="2014" name="BMC Genomics">
        <title>An improved genome release (version Mt4.0) for the model legume Medicago truncatula.</title>
        <authorList>
            <person name="Tang H."/>
            <person name="Krishnakumar V."/>
            <person name="Bidwell S."/>
            <person name="Rosen B."/>
            <person name="Chan A."/>
            <person name="Zhou S."/>
            <person name="Gentzbittel L."/>
            <person name="Childs K.L."/>
            <person name="Yandell M."/>
            <person name="Gundlach H."/>
            <person name="Mayer K.F."/>
            <person name="Schwartz D.C."/>
            <person name="Town C.D."/>
        </authorList>
    </citation>
    <scope>GENOME REANNOTATION</scope>
    <source>
        <strain evidence="3">A17</strain>
        <strain evidence="4 5">cv. Jemalong A17</strain>
    </source>
</reference>